<evidence type="ECO:0000256" key="1">
    <source>
        <dbReference type="ARBA" id="ARBA00006484"/>
    </source>
</evidence>
<name>A0A382HX73_9ZZZZ</name>
<proteinExistence type="inferred from homology"/>
<dbReference type="EMBL" id="UINC01063863">
    <property type="protein sequence ID" value="SVB91946.1"/>
    <property type="molecule type" value="Genomic_DNA"/>
</dbReference>
<dbReference type="AlphaFoldDB" id="A0A382HX73"/>
<evidence type="ECO:0000313" key="3">
    <source>
        <dbReference type="EMBL" id="SVB91946.1"/>
    </source>
</evidence>
<organism evidence="3">
    <name type="scientific">marine metagenome</name>
    <dbReference type="NCBI Taxonomy" id="408172"/>
    <lineage>
        <taxon>unclassified sequences</taxon>
        <taxon>metagenomes</taxon>
        <taxon>ecological metagenomes</taxon>
    </lineage>
</organism>
<feature type="non-terminal residue" evidence="3">
    <location>
        <position position="71"/>
    </location>
</feature>
<dbReference type="Pfam" id="PF00106">
    <property type="entry name" value="adh_short"/>
    <property type="match status" value="1"/>
</dbReference>
<keyword evidence="2" id="KW-0560">Oxidoreductase</keyword>
<dbReference type="InterPro" id="IPR036291">
    <property type="entry name" value="NAD(P)-bd_dom_sf"/>
</dbReference>
<dbReference type="PANTHER" id="PTHR43180:SF66">
    <property type="entry name" value="SHORT-CHAIN DEHYDROGENASE_REDUCTASE FAMILY PROTEIN"/>
    <property type="match status" value="1"/>
</dbReference>
<dbReference type="InterPro" id="IPR002347">
    <property type="entry name" value="SDR_fam"/>
</dbReference>
<dbReference type="PANTHER" id="PTHR43180">
    <property type="entry name" value="3-OXOACYL-(ACYL-CARRIER-PROTEIN) REDUCTASE (AFU_ORTHOLOGUE AFUA_6G11210)"/>
    <property type="match status" value="1"/>
</dbReference>
<protein>
    <recommendedName>
        <fullName evidence="4">SDR family NAD(P)-dependent oxidoreductase</fullName>
    </recommendedName>
</protein>
<accession>A0A382HX73</accession>
<gene>
    <name evidence="3" type="ORF">METZ01_LOCUS244800</name>
</gene>
<evidence type="ECO:0008006" key="4">
    <source>
        <dbReference type="Google" id="ProtNLM"/>
    </source>
</evidence>
<dbReference type="SUPFAM" id="SSF51735">
    <property type="entry name" value="NAD(P)-binding Rossmann-fold domains"/>
    <property type="match status" value="1"/>
</dbReference>
<sequence>MELKDKVIVITGAASGIGREMARRFKAEGARQLVIADMNPDGLNEVAEETGARAIVTNVASEADIVQLIST</sequence>
<evidence type="ECO:0000256" key="2">
    <source>
        <dbReference type="ARBA" id="ARBA00023002"/>
    </source>
</evidence>
<dbReference type="GO" id="GO:0016491">
    <property type="term" value="F:oxidoreductase activity"/>
    <property type="evidence" value="ECO:0007669"/>
    <property type="project" value="UniProtKB-KW"/>
</dbReference>
<reference evidence="3" key="1">
    <citation type="submission" date="2018-05" db="EMBL/GenBank/DDBJ databases">
        <authorList>
            <person name="Lanie J.A."/>
            <person name="Ng W.-L."/>
            <person name="Kazmierczak K.M."/>
            <person name="Andrzejewski T.M."/>
            <person name="Davidsen T.M."/>
            <person name="Wayne K.J."/>
            <person name="Tettelin H."/>
            <person name="Glass J.I."/>
            <person name="Rusch D."/>
            <person name="Podicherti R."/>
            <person name="Tsui H.-C.T."/>
            <person name="Winkler M.E."/>
        </authorList>
    </citation>
    <scope>NUCLEOTIDE SEQUENCE</scope>
</reference>
<comment type="similarity">
    <text evidence="1">Belongs to the short-chain dehydrogenases/reductases (SDR) family.</text>
</comment>
<dbReference type="Gene3D" id="3.40.50.720">
    <property type="entry name" value="NAD(P)-binding Rossmann-like Domain"/>
    <property type="match status" value="1"/>
</dbReference>